<evidence type="ECO:0000313" key="16">
    <source>
        <dbReference type="EMBL" id="QHC51737.1"/>
    </source>
</evidence>
<evidence type="ECO:0000256" key="8">
    <source>
        <dbReference type="ARBA" id="ARBA00022741"/>
    </source>
</evidence>
<evidence type="ECO:0000256" key="9">
    <source>
        <dbReference type="ARBA" id="ARBA00022777"/>
    </source>
</evidence>
<dbReference type="PANTHER" id="PTHR43065:SF10">
    <property type="entry name" value="PEROXIDE STRESS-ACTIVATED HISTIDINE KINASE MAK3"/>
    <property type="match status" value="1"/>
</dbReference>
<dbReference type="Pfam" id="PF02518">
    <property type="entry name" value="HATPase_c"/>
    <property type="match status" value="1"/>
</dbReference>
<evidence type="ECO:0000256" key="3">
    <source>
        <dbReference type="ARBA" id="ARBA00006434"/>
    </source>
</evidence>
<evidence type="ECO:0000256" key="5">
    <source>
        <dbReference type="ARBA" id="ARBA00022553"/>
    </source>
</evidence>
<evidence type="ECO:0000256" key="14">
    <source>
        <dbReference type="SAM" id="Phobius"/>
    </source>
</evidence>
<dbReference type="PROSITE" id="PS50109">
    <property type="entry name" value="HIS_KIN"/>
    <property type="match status" value="1"/>
</dbReference>
<feature type="transmembrane region" description="Helical" evidence="14">
    <location>
        <begin position="114"/>
        <end position="133"/>
    </location>
</feature>
<dbReference type="KEGG" id="htx:EKK97_21985"/>
<comment type="catalytic activity">
    <reaction evidence="1">
        <text>ATP + protein L-histidine = ADP + protein N-phospho-L-histidine.</text>
        <dbReference type="EC" id="2.7.13.3"/>
    </reaction>
</comment>
<dbReference type="Proteomes" id="UP000464013">
    <property type="component" value="Chromosome"/>
</dbReference>
<feature type="transmembrane region" description="Helical" evidence="14">
    <location>
        <begin position="153"/>
        <end position="171"/>
    </location>
</feature>
<keyword evidence="10" id="KW-0067">ATP-binding</keyword>
<evidence type="ECO:0000256" key="10">
    <source>
        <dbReference type="ARBA" id="ARBA00022840"/>
    </source>
</evidence>
<dbReference type="EMBL" id="CP035042">
    <property type="protein sequence ID" value="QHC51737.1"/>
    <property type="molecule type" value="Genomic_DNA"/>
</dbReference>
<organism evidence="16 17">
    <name type="scientific">Billgrantia tianxiuensis</name>
    <dbReference type="NCBI Taxonomy" id="2497861"/>
    <lineage>
        <taxon>Bacteria</taxon>
        <taxon>Pseudomonadati</taxon>
        <taxon>Pseudomonadota</taxon>
        <taxon>Gammaproteobacteria</taxon>
        <taxon>Oceanospirillales</taxon>
        <taxon>Halomonadaceae</taxon>
        <taxon>Billgrantia</taxon>
    </lineage>
</organism>
<evidence type="ECO:0000256" key="6">
    <source>
        <dbReference type="ARBA" id="ARBA00022679"/>
    </source>
</evidence>
<dbReference type="InterPro" id="IPR001734">
    <property type="entry name" value="Na/solute_symporter"/>
</dbReference>
<dbReference type="InterPro" id="IPR036890">
    <property type="entry name" value="HATPase_C_sf"/>
</dbReference>
<dbReference type="InterPro" id="IPR004358">
    <property type="entry name" value="Sig_transdc_His_kin-like_C"/>
</dbReference>
<feature type="transmembrane region" description="Helical" evidence="14">
    <location>
        <begin position="317"/>
        <end position="348"/>
    </location>
</feature>
<dbReference type="Pfam" id="PF00512">
    <property type="entry name" value="HisKA"/>
    <property type="match status" value="1"/>
</dbReference>
<dbReference type="PANTHER" id="PTHR43065">
    <property type="entry name" value="SENSOR HISTIDINE KINASE"/>
    <property type="match status" value="1"/>
</dbReference>
<comment type="subcellular location">
    <subcellularLocation>
        <location evidence="2">Membrane</location>
        <topology evidence="2">Multi-pass membrane protein</topology>
    </subcellularLocation>
</comment>
<dbReference type="EC" id="2.7.13.3" evidence="4"/>
<evidence type="ECO:0000256" key="4">
    <source>
        <dbReference type="ARBA" id="ARBA00012438"/>
    </source>
</evidence>
<dbReference type="InterPro" id="IPR005467">
    <property type="entry name" value="His_kinase_dom"/>
</dbReference>
<dbReference type="GO" id="GO:0022857">
    <property type="term" value="F:transmembrane transporter activity"/>
    <property type="evidence" value="ECO:0007669"/>
    <property type="project" value="InterPro"/>
</dbReference>
<comment type="similarity">
    <text evidence="3">Belongs to the sodium:solute symporter (SSF) (TC 2.A.21) family.</text>
</comment>
<dbReference type="PROSITE" id="PS50283">
    <property type="entry name" value="NA_SOLUT_SYMP_3"/>
    <property type="match status" value="1"/>
</dbReference>
<evidence type="ECO:0000256" key="13">
    <source>
        <dbReference type="ARBA" id="ARBA00023136"/>
    </source>
</evidence>
<feature type="transmembrane region" description="Helical" evidence="14">
    <location>
        <begin position="369"/>
        <end position="386"/>
    </location>
</feature>
<keyword evidence="9" id="KW-0418">Kinase</keyword>
<dbReference type="SUPFAM" id="SSF55874">
    <property type="entry name" value="ATPase domain of HSP90 chaperone/DNA topoisomerase II/histidine kinase"/>
    <property type="match status" value="1"/>
</dbReference>
<keyword evidence="11 14" id="KW-1133">Transmembrane helix</keyword>
<feature type="transmembrane region" description="Helical" evidence="14">
    <location>
        <begin position="431"/>
        <end position="457"/>
    </location>
</feature>
<evidence type="ECO:0000256" key="2">
    <source>
        <dbReference type="ARBA" id="ARBA00004141"/>
    </source>
</evidence>
<dbReference type="InterPro" id="IPR036097">
    <property type="entry name" value="HisK_dim/P_sf"/>
</dbReference>
<feature type="transmembrane region" description="Helical" evidence="14">
    <location>
        <begin position="469"/>
        <end position="490"/>
    </location>
</feature>
<dbReference type="RefSeq" id="WP_159555232.1">
    <property type="nucleotide sequence ID" value="NZ_CP035042.1"/>
</dbReference>
<keyword evidence="7 14" id="KW-0812">Transmembrane</keyword>
<evidence type="ECO:0000256" key="1">
    <source>
        <dbReference type="ARBA" id="ARBA00000085"/>
    </source>
</evidence>
<feature type="transmembrane region" description="Helical" evidence="14">
    <location>
        <begin position="6"/>
        <end position="27"/>
    </location>
</feature>
<keyword evidence="12" id="KW-0902">Two-component regulatory system</keyword>
<evidence type="ECO:0000256" key="12">
    <source>
        <dbReference type="ARBA" id="ARBA00023012"/>
    </source>
</evidence>
<dbReference type="InterPro" id="IPR003594">
    <property type="entry name" value="HATPase_dom"/>
</dbReference>
<dbReference type="Gene3D" id="1.10.287.130">
    <property type="match status" value="1"/>
</dbReference>
<dbReference type="SUPFAM" id="SSF55785">
    <property type="entry name" value="PYP-like sensor domain (PAS domain)"/>
    <property type="match status" value="1"/>
</dbReference>
<evidence type="ECO:0000256" key="11">
    <source>
        <dbReference type="ARBA" id="ARBA00022989"/>
    </source>
</evidence>
<dbReference type="GO" id="GO:0016020">
    <property type="term" value="C:membrane"/>
    <property type="evidence" value="ECO:0007669"/>
    <property type="project" value="UniProtKB-SubCell"/>
</dbReference>
<dbReference type="GO" id="GO:0005524">
    <property type="term" value="F:ATP binding"/>
    <property type="evidence" value="ECO:0007669"/>
    <property type="project" value="UniProtKB-KW"/>
</dbReference>
<name>A0A6I6SUU8_9GAMM</name>
<feature type="transmembrane region" description="Helical" evidence="14">
    <location>
        <begin position="39"/>
        <end position="59"/>
    </location>
</feature>
<dbReference type="InterPro" id="IPR003661">
    <property type="entry name" value="HisK_dim/P_dom"/>
</dbReference>
<dbReference type="SMART" id="SM00387">
    <property type="entry name" value="HATPase_c"/>
    <property type="match status" value="1"/>
</dbReference>
<dbReference type="OrthoDB" id="9764438at2"/>
<dbReference type="Gene3D" id="3.30.450.20">
    <property type="entry name" value="PAS domain"/>
    <property type="match status" value="1"/>
</dbReference>
<keyword evidence="5" id="KW-0597">Phosphoprotein</keyword>
<sequence>MSASLTSVFVLGAGYLLLMFLCALAVERGWLSRRVTRHPAVYTLALGVYASAWAIYGSLELAADSGYGYLAYYLGVAGAFLLAPVLLVPIQRMTRTHQLSSLADLFAFRFRSRWVGTLITVISLLAVMPLLALQVQTLGDAAYLMTGTTSPSLFALALCLLIALFAMTFGTRRGKGTARHDTLLAVIALTSVVKLVAMLALGAFALFVVFAGPADLQSWLDGPGQAYQASVMQPDAAHWRTLLLLFFAAALLMPHIFHITFAETLSRHTLLQASWSLPLFLLLMAIPVPLILWAGQRLGTHDTIGAAYLAFSLSESFWIQALAFLAGLAATSGTMVIIAMALSGMVLNHVLLVAHPPEAQPNLYRWLRWLRRALMAIVILGGWLFYRTVGVHHDLTTLALAAFVGMAQCLPGLLALLYWPGANRKGMVSGLVVGVLIWLVGLWLPLLTGLPTLILIPPGLELLAGEPDWYVVTLVSLALNVLVFIIVSLATRTSEGERAAAEACSVDAVIRPKRLPLIATTGEEFKQPLAQALGEEVAQREVERALTDLGMSPLDGRPYALRRLRDRIQANLSGLMGPSVAQDIVDRYLPYRRSGQEPTDDIHFVESRLEAYRSRLTGLARELDGLRRYHRRILARLPVGLCAFGVDDELLMWNDALADLSGIDGSSVVGARRDGLPSPWSELLGRALAAPSDQLYKQPVELKGGTRYLTLHRAELQADDDVRGGTVILIEDHSEMKWLEDELVHAARLASIGQLAAGVAHEIGNPVTGISSLAQNLRYDTDDPEVLETARQIQQLTDRISRIVSSLVGFAHGGRHVKGTTLAPVSIATIADEALHLIQLARSGEDVHYHNRCSADLTVLGDAQRLQQVMINLLTNARDASEPGGLVVIDAVPEGSMLKVTVTDEGHGLDDRVREHLFEPFTTTKPPGEGTGLGLPLVYSIVAEHHGRIEIESPPPGQQRGTRICLWLPTEREDGEHTDEPDSDR</sequence>
<keyword evidence="8" id="KW-0547">Nucleotide-binding</keyword>
<keyword evidence="6" id="KW-0808">Transferase</keyword>
<proteinExistence type="inferred from homology"/>
<dbReference type="SUPFAM" id="SSF47384">
    <property type="entry name" value="Homodimeric domain of signal transducing histidine kinase"/>
    <property type="match status" value="1"/>
</dbReference>
<dbReference type="InterPro" id="IPR038377">
    <property type="entry name" value="Na/Glc_symporter_sf"/>
</dbReference>
<keyword evidence="13 14" id="KW-0472">Membrane</keyword>
<dbReference type="AlphaFoldDB" id="A0A6I6SUU8"/>
<keyword evidence="17" id="KW-1185">Reference proteome</keyword>
<feature type="transmembrane region" description="Helical" evidence="14">
    <location>
        <begin position="71"/>
        <end position="90"/>
    </location>
</feature>
<feature type="transmembrane region" description="Helical" evidence="14">
    <location>
        <begin position="242"/>
        <end position="261"/>
    </location>
</feature>
<feature type="transmembrane region" description="Helical" evidence="14">
    <location>
        <begin position="183"/>
        <end position="211"/>
    </location>
</feature>
<feature type="domain" description="Histidine kinase" evidence="15">
    <location>
        <begin position="758"/>
        <end position="972"/>
    </location>
</feature>
<evidence type="ECO:0000256" key="7">
    <source>
        <dbReference type="ARBA" id="ARBA00022692"/>
    </source>
</evidence>
<protein>
    <recommendedName>
        <fullName evidence="4">histidine kinase</fullName>
        <ecNumber evidence="4">2.7.13.3</ecNumber>
    </recommendedName>
</protein>
<dbReference type="Gene3D" id="1.20.1730.10">
    <property type="entry name" value="Sodium/glucose cotransporter"/>
    <property type="match status" value="1"/>
</dbReference>
<dbReference type="SMART" id="SM00388">
    <property type="entry name" value="HisKA"/>
    <property type="match status" value="1"/>
</dbReference>
<accession>A0A6I6SUU8</accession>
<dbReference type="PRINTS" id="PR00344">
    <property type="entry name" value="BCTRLSENSOR"/>
</dbReference>
<dbReference type="GO" id="GO:0000155">
    <property type="term" value="F:phosphorelay sensor kinase activity"/>
    <property type="evidence" value="ECO:0007669"/>
    <property type="project" value="InterPro"/>
</dbReference>
<reference evidence="16 17" key="1">
    <citation type="submission" date="2019-01" db="EMBL/GenBank/DDBJ databases">
        <title>Complete genome of a denitifying bacterium Halomons sp. BC-M4-5.</title>
        <authorList>
            <person name="Wang L."/>
            <person name="Shao Z."/>
        </authorList>
    </citation>
    <scope>NUCLEOTIDE SEQUENCE [LARGE SCALE GENOMIC DNA]</scope>
    <source>
        <strain evidence="16 17">BC-M4-5</strain>
    </source>
</reference>
<evidence type="ECO:0000313" key="17">
    <source>
        <dbReference type="Proteomes" id="UP000464013"/>
    </source>
</evidence>
<dbReference type="InterPro" id="IPR035965">
    <property type="entry name" value="PAS-like_dom_sf"/>
</dbReference>
<gene>
    <name evidence="16" type="ORF">EKK97_21985</name>
</gene>
<dbReference type="CDD" id="cd00082">
    <property type="entry name" value="HisKA"/>
    <property type="match status" value="1"/>
</dbReference>
<feature type="transmembrane region" description="Helical" evidence="14">
    <location>
        <begin position="273"/>
        <end position="294"/>
    </location>
</feature>
<feature type="transmembrane region" description="Helical" evidence="14">
    <location>
        <begin position="398"/>
        <end position="419"/>
    </location>
</feature>
<evidence type="ECO:0000259" key="15">
    <source>
        <dbReference type="PROSITE" id="PS50109"/>
    </source>
</evidence>
<dbReference type="Gene3D" id="3.30.565.10">
    <property type="entry name" value="Histidine kinase-like ATPase, C-terminal domain"/>
    <property type="match status" value="1"/>
</dbReference>